<dbReference type="EMBL" id="JBITYT010000014">
    <property type="protein sequence ID" value="MFI9123132.1"/>
    <property type="molecule type" value="Genomic_DNA"/>
</dbReference>
<dbReference type="RefSeq" id="WP_399620013.1">
    <property type="nucleotide sequence ID" value="NZ_JBITYT010000014.1"/>
</dbReference>
<evidence type="ECO:0000313" key="2">
    <source>
        <dbReference type="Proteomes" id="UP001614391"/>
    </source>
</evidence>
<dbReference type="Proteomes" id="UP001614391">
    <property type="component" value="Unassembled WGS sequence"/>
</dbReference>
<sequence length="343" mass="37449">MRRETSTIPVTVDRGQFADAVTPWEEEDWRAAALAWAERALARHGLRETGTREVRIRPWSVLVRFRTGPGERDAVWFKAGAPDNGFEAPLGDALARWVPDHVMAPLAVDAARAWSLLPDGGPLFRDVLDAGDAGPDSWVRALAQYARMQRALAPYTDRMTALGVPDARTARLPALFDGLVAENPTLDPDARRALAAGRPRLLDWCAELDAYGVPDSLDHCDLHDGQVLAPAPDRFTFFDWGDAAVGHPFGSLLVPALAVLERYGPEHAGRLRDAYLGPWTDLGPTLPELRRAAALATRLAALGRAASWFRLFPGTPTTGCAEASAHWLRELFVPTTPFEDAAV</sequence>
<comment type="caution">
    <text evidence="1">The sequence shown here is derived from an EMBL/GenBank/DDBJ whole genome shotgun (WGS) entry which is preliminary data.</text>
</comment>
<organism evidence="1 2">
    <name type="scientific">Streptomyces bikiniensis</name>
    <dbReference type="NCBI Taxonomy" id="1896"/>
    <lineage>
        <taxon>Bacteria</taxon>
        <taxon>Bacillati</taxon>
        <taxon>Actinomycetota</taxon>
        <taxon>Actinomycetes</taxon>
        <taxon>Kitasatosporales</taxon>
        <taxon>Streptomycetaceae</taxon>
        <taxon>Streptomyces</taxon>
    </lineage>
</organism>
<gene>
    <name evidence="1" type="ORF">ACIGW0_27700</name>
</gene>
<proteinExistence type="predicted"/>
<keyword evidence="2" id="KW-1185">Reference proteome</keyword>
<accession>A0ABW8CZU9</accession>
<dbReference type="SUPFAM" id="SSF56112">
    <property type="entry name" value="Protein kinase-like (PK-like)"/>
    <property type="match status" value="1"/>
</dbReference>
<dbReference type="InterPro" id="IPR011009">
    <property type="entry name" value="Kinase-like_dom_sf"/>
</dbReference>
<protein>
    <submittedName>
        <fullName evidence="1">Aminoglycoside phosphotransferase family protein</fullName>
    </submittedName>
</protein>
<name>A0ABW8CZU9_STRBI</name>
<evidence type="ECO:0000313" key="1">
    <source>
        <dbReference type="EMBL" id="MFI9123132.1"/>
    </source>
</evidence>
<reference evidence="1 2" key="1">
    <citation type="submission" date="2024-10" db="EMBL/GenBank/DDBJ databases">
        <title>The Natural Products Discovery Center: Release of the First 8490 Sequenced Strains for Exploring Actinobacteria Biosynthetic Diversity.</title>
        <authorList>
            <person name="Kalkreuter E."/>
            <person name="Kautsar S.A."/>
            <person name="Yang D."/>
            <person name="Bader C.D."/>
            <person name="Teijaro C.N."/>
            <person name="Fluegel L."/>
            <person name="Davis C.M."/>
            <person name="Simpson J.R."/>
            <person name="Lauterbach L."/>
            <person name="Steele A.D."/>
            <person name="Gui C."/>
            <person name="Meng S."/>
            <person name="Li G."/>
            <person name="Viehrig K."/>
            <person name="Ye F."/>
            <person name="Su P."/>
            <person name="Kiefer A.F."/>
            <person name="Nichols A."/>
            <person name="Cepeda A.J."/>
            <person name="Yan W."/>
            <person name="Fan B."/>
            <person name="Jiang Y."/>
            <person name="Adhikari A."/>
            <person name="Zheng C.-J."/>
            <person name="Schuster L."/>
            <person name="Cowan T.M."/>
            <person name="Smanski M.J."/>
            <person name="Chevrette M.G."/>
            <person name="De Carvalho L.P.S."/>
            <person name="Shen B."/>
        </authorList>
    </citation>
    <scope>NUCLEOTIDE SEQUENCE [LARGE SCALE GENOMIC DNA]</scope>
    <source>
        <strain evidence="1 2">NPDC053346</strain>
    </source>
</reference>